<sequence>MKVIIITQEDSFAVPENIQRIISLDFVIVQKIVNIDSSFSLVNQKKLFVEGFGVAQAAKMGFKVVSNKVTNLLDSALSYKLPVKPKSLESVARKNSIEYEVITNPNDENFLANLENLKPDIIVSYSAPVVFRKKLLNVAPLGCINLHCSFLPHFAGVMPSFWTLYKKQKSTGVTVHYMDSKIDNGKILGQKEVPISKDETIFSLILKTKKIGGEVMCEVLEKLHTGTIIAQENNPGEGSYFSWPKVEDFKDFKNQGGRLI</sequence>
<feature type="domain" description="Formyl transferase N-terminal" evidence="1">
    <location>
        <begin position="105"/>
        <end position="220"/>
    </location>
</feature>
<reference evidence="2 3" key="1">
    <citation type="submission" date="2020-08" db="EMBL/GenBank/DDBJ databases">
        <title>A Genomic Blueprint of the Chicken Gut Microbiome.</title>
        <authorList>
            <person name="Gilroy R."/>
            <person name="Ravi A."/>
            <person name="Getino M."/>
            <person name="Pursley I."/>
            <person name="Horton D.L."/>
            <person name="Alikhan N.-F."/>
            <person name="Baker D."/>
            <person name="Gharbi K."/>
            <person name="Hall N."/>
            <person name="Watson M."/>
            <person name="Adriaenssens E.M."/>
            <person name="Foster-Nyarko E."/>
            <person name="Jarju S."/>
            <person name="Secka A."/>
            <person name="Antonio M."/>
            <person name="Oren A."/>
            <person name="Chaudhuri R."/>
            <person name="La Ragione R.M."/>
            <person name="Hildebrand F."/>
            <person name="Pallen M.J."/>
        </authorList>
    </citation>
    <scope>NUCLEOTIDE SEQUENCE [LARGE SCALE GENOMIC DNA]</scope>
    <source>
        <strain evidence="2 3">Sa1CVA4</strain>
    </source>
</reference>
<dbReference type="InterPro" id="IPR036477">
    <property type="entry name" value="Formyl_transf_N_sf"/>
</dbReference>
<gene>
    <name evidence="2" type="ORF">H9628_09715</name>
</gene>
<evidence type="ECO:0000313" key="2">
    <source>
        <dbReference type="EMBL" id="MBD8018749.1"/>
    </source>
</evidence>
<evidence type="ECO:0000259" key="1">
    <source>
        <dbReference type="Pfam" id="PF00551"/>
    </source>
</evidence>
<keyword evidence="3" id="KW-1185">Reference proteome</keyword>
<protein>
    <recommendedName>
        <fullName evidence="1">Formyl transferase N-terminal domain-containing protein</fullName>
    </recommendedName>
</protein>
<dbReference type="Gene3D" id="3.40.50.12230">
    <property type="match status" value="1"/>
</dbReference>
<proteinExistence type="predicted"/>
<dbReference type="RefSeq" id="WP_251833956.1">
    <property type="nucleotide sequence ID" value="NZ_JACSPS010000003.1"/>
</dbReference>
<accession>A0ABR8WNT6</accession>
<name>A0ABR8WNT6_9FLAO</name>
<dbReference type="PANTHER" id="PTHR11138">
    <property type="entry name" value="METHIONYL-TRNA FORMYLTRANSFERASE"/>
    <property type="match status" value="1"/>
</dbReference>
<dbReference type="SUPFAM" id="SSF53328">
    <property type="entry name" value="Formyltransferase"/>
    <property type="match status" value="1"/>
</dbReference>
<dbReference type="InterPro" id="IPR002376">
    <property type="entry name" value="Formyl_transf_N"/>
</dbReference>
<dbReference type="Proteomes" id="UP000626242">
    <property type="component" value="Unassembled WGS sequence"/>
</dbReference>
<evidence type="ECO:0000313" key="3">
    <source>
        <dbReference type="Proteomes" id="UP000626242"/>
    </source>
</evidence>
<organism evidence="2 3">
    <name type="scientific">Kaistella pullorum</name>
    <dbReference type="NCBI Taxonomy" id="2763074"/>
    <lineage>
        <taxon>Bacteria</taxon>
        <taxon>Pseudomonadati</taxon>
        <taxon>Bacteroidota</taxon>
        <taxon>Flavobacteriia</taxon>
        <taxon>Flavobacteriales</taxon>
        <taxon>Weeksellaceae</taxon>
        <taxon>Chryseobacterium group</taxon>
        <taxon>Kaistella</taxon>
    </lineage>
</organism>
<dbReference type="Pfam" id="PF00551">
    <property type="entry name" value="Formyl_trans_N"/>
    <property type="match status" value="1"/>
</dbReference>
<dbReference type="PANTHER" id="PTHR11138:SF5">
    <property type="entry name" value="METHIONYL-TRNA FORMYLTRANSFERASE, MITOCHONDRIAL"/>
    <property type="match status" value="1"/>
</dbReference>
<comment type="caution">
    <text evidence="2">The sequence shown here is derived from an EMBL/GenBank/DDBJ whole genome shotgun (WGS) entry which is preliminary data.</text>
</comment>
<dbReference type="EMBL" id="JACSPS010000003">
    <property type="protein sequence ID" value="MBD8018749.1"/>
    <property type="molecule type" value="Genomic_DNA"/>
</dbReference>